<dbReference type="Proteomes" id="UP000193749">
    <property type="component" value="Unassembled WGS sequence"/>
</dbReference>
<dbReference type="GO" id="GO:0016020">
    <property type="term" value="C:membrane"/>
    <property type="evidence" value="ECO:0007669"/>
    <property type="project" value="InterPro"/>
</dbReference>
<dbReference type="InterPro" id="IPR023614">
    <property type="entry name" value="Porin_dom_sf"/>
</dbReference>
<dbReference type="AlphaFoldDB" id="A0A1X1EK66"/>
<evidence type="ECO:0000313" key="5">
    <source>
        <dbReference type="Proteomes" id="UP000193749"/>
    </source>
</evidence>
<keyword evidence="5" id="KW-1185">Reference proteome</keyword>
<dbReference type="InterPro" id="IPR005318">
    <property type="entry name" value="OM_porin_bac"/>
</dbReference>
<dbReference type="STRING" id="55209.HA50_21050"/>
<dbReference type="GO" id="GO:0015772">
    <property type="term" value="P:oligosaccharide transport"/>
    <property type="evidence" value="ECO:0007669"/>
    <property type="project" value="TreeGrafter"/>
</dbReference>
<gene>
    <name evidence="4" type="ORF">HA50_21050</name>
</gene>
<dbReference type="Gene3D" id="2.40.160.10">
    <property type="entry name" value="Porin"/>
    <property type="match status" value="1"/>
</dbReference>
<evidence type="ECO:0000313" key="4">
    <source>
        <dbReference type="EMBL" id="ORM89144.1"/>
    </source>
</evidence>
<comment type="similarity">
    <text evidence="1">Belongs to the outer membrane porin (Opr) (TC 1.B.25) family.</text>
</comment>
<name>A0A1X1EK66_PANCY</name>
<evidence type="ECO:0000256" key="1">
    <source>
        <dbReference type="ARBA" id="ARBA00009075"/>
    </source>
</evidence>
<protein>
    <recommendedName>
        <fullName evidence="6">Outer membrane porin, OprD family</fullName>
    </recommendedName>
</protein>
<dbReference type="EMBL" id="MLJI01000002">
    <property type="protein sequence ID" value="ORM89144.1"/>
    <property type="molecule type" value="Genomic_DNA"/>
</dbReference>
<organism evidence="4 5">
    <name type="scientific">Pantoea cypripedii</name>
    <name type="common">Pectobacterium cypripedii</name>
    <name type="synonym">Erwinia cypripedii</name>
    <dbReference type="NCBI Taxonomy" id="55209"/>
    <lineage>
        <taxon>Bacteria</taxon>
        <taxon>Pseudomonadati</taxon>
        <taxon>Pseudomonadota</taxon>
        <taxon>Gammaproteobacteria</taxon>
        <taxon>Enterobacterales</taxon>
        <taxon>Erwiniaceae</taxon>
        <taxon>Pantoea</taxon>
    </lineage>
</organism>
<sequence>MATDNVNNKSDNNLYDGVAWLQGMTLFYLNYPFEYRIEATQVKAAGSQGYFTTRLTPVYASSAGRMDFDWDSISDFNANGEKAVFFGVRYALDAQKLSGWSVGASYAFGWDVRPGSDPVYDQTKRIHESAVAVYLNYDLAKSGFFSGGKVKLRYVYYTNHSGMTGYSNGFNNTPQDQKNIKLTVTLPFSIIF</sequence>
<dbReference type="GO" id="GO:0015288">
    <property type="term" value="F:porin activity"/>
    <property type="evidence" value="ECO:0007669"/>
    <property type="project" value="TreeGrafter"/>
</dbReference>
<dbReference type="PANTHER" id="PTHR34596">
    <property type="entry name" value="CHITOPORIN"/>
    <property type="match status" value="1"/>
</dbReference>
<keyword evidence="3" id="KW-0732">Signal</keyword>
<proteinExistence type="inferred from homology"/>
<reference evidence="4 5" key="1">
    <citation type="journal article" date="2017" name="Antonie Van Leeuwenhoek">
        <title>Phylogenomic resolution of the bacterial genus Pantoea and its relationship with Erwinia and Tatumella.</title>
        <authorList>
            <person name="Palmer M."/>
            <person name="Steenkamp E.T."/>
            <person name="Coetzee M.P."/>
            <person name="Chan W.Y."/>
            <person name="van Zyl E."/>
            <person name="De Maayer P."/>
            <person name="Coutinho T.A."/>
            <person name="Blom J."/>
            <person name="Smits T.H."/>
            <person name="Duffy B."/>
            <person name="Venter S.N."/>
        </authorList>
    </citation>
    <scope>NUCLEOTIDE SEQUENCE [LARGE SCALE GENOMIC DNA]</scope>
    <source>
        <strain evidence="4 5">LMG 2657</strain>
    </source>
</reference>
<comment type="caution">
    <text evidence="4">The sequence shown here is derived from an EMBL/GenBank/DDBJ whole genome shotgun (WGS) entry which is preliminary data.</text>
</comment>
<evidence type="ECO:0008006" key="6">
    <source>
        <dbReference type="Google" id="ProtNLM"/>
    </source>
</evidence>
<keyword evidence="2" id="KW-0813">Transport</keyword>
<accession>A0A1X1EK66</accession>
<evidence type="ECO:0000256" key="2">
    <source>
        <dbReference type="ARBA" id="ARBA00022448"/>
    </source>
</evidence>
<dbReference type="PANTHER" id="PTHR34596:SF2">
    <property type="entry name" value="CHITOPORIN"/>
    <property type="match status" value="1"/>
</dbReference>
<evidence type="ECO:0000256" key="3">
    <source>
        <dbReference type="ARBA" id="ARBA00022729"/>
    </source>
</evidence>